<accession>A0A517T6J2</accession>
<feature type="transmembrane region" description="Helical" evidence="1">
    <location>
        <begin position="85"/>
        <end position="104"/>
    </location>
</feature>
<dbReference type="KEGG" id="chya:V22_12080"/>
<sequence length="115" mass="13189">MLELLLLAQAPPPPNPLDLIDTAEVSDKAIRLLLPIAILLVVNIPCYIGIGYFYFGSWRDFGESLRYLISPWWLSLINDESHEDAWYSIKFLIFVVTCIALVVAEWKLLHWMGVI</sequence>
<evidence type="ECO:0000313" key="3">
    <source>
        <dbReference type="Proteomes" id="UP000319976"/>
    </source>
</evidence>
<keyword evidence="1" id="KW-0472">Membrane</keyword>
<dbReference type="EMBL" id="CP036316">
    <property type="protein sequence ID" value="QDT63978.1"/>
    <property type="molecule type" value="Genomic_DNA"/>
</dbReference>
<organism evidence="2 3">
    <name type="scientific">Calycomorphotria hydatis</name>
    <dbReference type="NCBI Taxonomy" id="2528027"/>
    <lineage>
        <taxon>Bacteria</taxon>
        <taxon>Pseudomonadati</taxon>
        <taxon>Planctomycetota</taxon>
        <taxon>Planctomycetia</taxon>
        <taxon>Planctomycetales</taxon>
        <taxon>Planctomycetaceae</taxon>
        <taxon>Calycomorphotria</taxon>
    </lineage>
</organism>
<gene>
    <name evidence="2" type="ORF">V22_12080</name>
</gene>
<protein>
    <submittedName>
        <fullName evidence="2">Uncharacterized protein</fullName>
    </submittedName>
</protein>
<dbReference type="RefSeq" id="WP_145260759.1">
    <property type="nucleotide sequence ID" value="NZ_CP036316.1"/>
</dbReference>
<evidence type="ECO:0000313" key="2">
    <source>
        <dbReference type="EMBL" id="QDT63978.1"/>
    </source>
</evidence>
<reference evidence="2 3" key="1">
    <citation type="submission" date="2019-02" db="EMBL/GenBank/DDBJ databases">
        <title>Deep-cultivation of Planctomycetes and their phenomic and genomic characterization uncovers novel biology.</title>
        <authorList>
            <person name="Wiegand S."/>
            <person name="Jogler M."/>
            <person name="Boedeker C."/>
            <person name="Pinto D."/>
            <person name="Vollmers J."/>
            <person name="Rivas-Marin E."/>
            <person name="Kohn T."/>
            <person name="Peeters S.H."/>
            <person name="Heuer A."/>
            <person name="Rast P."/>
            <person name="Oberbeckmann S."/>
            <person name="Bunk B."/>
            <person name="Jeske O."/>
            <person name="Meyerdierks A."/>
            <person name="Storesund J.E."/>
            <person name="Kallscheuer N."/>
            <person name="Luecker S."/>
            <person name="Lage O.M."/>
            <person name="Pohl T."/>
            <person name="Merkel B.J."/>
            <person name="Hornburger P."/>
            <person name="Mueller R.-W."/>
            <person name="Bruemmer F."/>
            <person name="Labrenz M."/>
            <person name="Spormann A.M."/>
            <person name="Op den Camp H."/>
            <person name="Overmann J."/>
            <person name="Amann R."/>
            <person name="Jetten M.S.M."/>
            <person name="Mascher T."/>
            <person name="Medema M.H."/>
            <person name="Devos D.P."/>
            <person name="Kaster A.-K."/>
            <person name="Ovreas L."/>
            <person name="Rohde M."/>
            <person name="Galperin M.Y."/>
            <person name="Jogler C."/>
        </authorList>
    </citation>
    <scope>NUCLEOTIDE SEQUENCE [LARGE SCALE GENOMIC DNA]</scope>
    <source>
        <strain evidence="2 3">V22</strain>
    </source>
</reference>
<dbReference type="Proteomes" id="UP000319976">
    <property type="component" value="Chromosome"/>
</dbReference>
<name>A0A517T6J2_9PLAN</name>
<keyword evidence="1" id="KW-1133">Transmembrane helix</keyword>
<evidence type="ECO:0000256" key="1">
    <source>
        <dbReference type="SAM" id="Phobius"/>
    </source>
</evidence>
<feature type="transmembrane region" description="Helical" evidence="1">
    <location>
        <begin position="32"/>
        <end position="55"/>
    </location>
</feature>
<proteinExistence type="predicted"/>
<keyword evidence="3" id="KW-1185">Reference proteome</keyword>
<dbReference type="AlphaFoldDB" id="A0A517T6J2"/>
<keyword evidence="1" id="KW-0812">Transmembrane</keyword>